<dbReference type="RefSeq" id="WP_380574956.1">
    <property type="nucleotide sequence ID" value="NZ_JBHMDB010000074.1"/>
</dbReference>
<proteinExistence type="predicted"/>
<protein>
    <submittedName>
        <fullName evidence="1">Uncharacterized protein</fullName>
    </submittedName>
</protein>
<organism evidence="1 2">
    <name type="scientific">Saccharopolyspora hordei</name>
    <dbReference type="NCBI Taxonomy" id="1838"/>
    <lineage>
        <taxon>Bacteria</taxon>
        <taxon>Bacillati</taxon>
        <taxon>Actinomycetota</taxon>
        <taxon>Actinomycetes</taxon>
        <taxon>Pseudonocardiales</taxon>
        <taxon>Pseudonocardiaceae</taxon>
        <taxon>Saccharopolyspora</taxon>
    </lineage>
</organism>
<comment type="caution">
    <text evidence="1">The sequence shown here is derived from an EMBL/GenBank/DDBJ whole genome shotgun (WGS) entry which is preliminary data.</text>
</comment>
<evidence type="ECO:0000313" key="1">
    <source>
        <dbReference type="EMBL" id="NYI84956.1"/>
    </source>
</evidence>
<dbReference type="Proteomes" id="UP000587002">
    <property type="component" value="Unassembled WGS sequence"/>
</dbReference>
<sequence length="51" mass="5604">MFVVVVAMLLVVILGAVMFTDVLDGKGAADDRSFKHLVAEFMRGVRTPSHR</sequence>
<dbReference type="AlphaFoldDB" id="A0A853AMD9"/>
<name>A0A853AMD9_9PSEU</name>
<keyword evidence="2" id="KW-1185">Reference proteome</keyword>
<dbReference type="EMBL" id="JACCFJ010000001">
    <property type="protein sequence ID" value="NYI84956.1"/>
    <property type="molecule type" value="Genomic_DNA"/>
</dbReference>
<gene>
    <name evidence="1" type="ORF">HNR68_003586</name>
</gene>
<accession>A0A853AMD9</accession>
<reference evidence="1 2" key="1">
    <citation type="submission" date="2020-07" db="EMBL/GenBank/DDBJ databases">
        <title>Sequencing the genomes of 1000 actinobacteria strains.</title>
        <authorList>
            <person name="Klenk H.-P."/>
        </authorList>
    </citation>
    <scope>NUCLEOTIDE SEQUENCE [LARGE SCALE GENOMIC DNA]</scope>
    <source>
        <strain evidence="1 2">DSM 44065</strain>
    </source>
</reference>
<evidence type="ECO:0000313" key="2">
    <source>
        <dbReference type="Proteomes" id="UP000587002"/>
    </source>
</evidence>